<feature type="region of interest" description="Disordered" evidence="1">
    <location>
        <begin position="25"/>
        <end position="86"/>
    </location>
</feature>
<organism evidence="3 4">
    <name type="scientific">Hungatella hathewayi</name>
    <dbReference type="NCBI Taxonomy" id="154046"/>
    <lineage>
        <taxon>Bacteria</taxon>
        <taxon>Bacillati</taxon>
        <taxon>Bacillota</taxon>
        <taxon>Clostridia</taxon>
        <taxon>Lachnospirales</taxon>
        <taxon>Lachnospiraceae</taxon>
        <taxon>Hungatella</taxon>
    </lineage>
</organism>
<feature type="region of interest" description="Disordered" evidence="1">
    <location>
        <begin position="159"/>
        <end position="252"/>
    </location>
</feature>
<dbReference type="SMART" id="SM00287">
    <property type="entry name" value="SH3b"/>
    <property type="match status" value="1"/>
</dbReference>
<evidence type="ECO:0000259" key="2">
    <source>
        <dbReference type="SMART" id="SM00287"/>
    </source>
</evidence>
<evidence type="ECO:0000256" key="1">
    <source>
        <dbReference type="SAM" id="MobiDB-lite"/>
    </source>
</evidence>
<dbReference type="AlphaFoldDB" id="A0A174HJV0"/>
<feature type="compositionally biased region" description="Polar residues" evidence="1">
    <location>
        <begin position="214"/>
        <end position="223"/>
    </location>
</feature>
<sequence>MKKYPGIILAMTTAVMITSCSSVLNGGDTKSTEEGAASESVTTEAQTDAIKIENETDPEPSSETETSPEAETSAPSQESKPRETEAMPVYTVTAVQKTMYVTQPVHVRASYTTKSDVLTSFGTGQKVSVTGQSANGWMRISYKGGDAYIYKKYLSSSKTESETKEAASVPSPENTPTGQNGSNSSNTQNPSAPSGPSVPGGNDNIPIVEPSPLTPSAGTQNTNSTAGPGSSTAPGSSGGAGTGMITSIGPGM</sequence>
<evidence type="ECO:0000313" key="3">
    <source>
        <dbReference type="EMBL" id="CUO74501.1"/>
    </source>
</evidence>
<name>A0A174HJV0_9FIRM</name>
<dbReference type="RefSeq" id="WP_055657547.1">
    <property type="nucleotide sequence ID" value="NZ_CABIXC010000011.1"/>
</dbReference>
<dbReference type="Gene3D" id="2.30.30.40">
    <property type="entry name" value="SH3 Domains"/>
    <property type="match status" value="1"/>
</dbReference>
<evidence type="ECO:0000313" key="4">
    <source>
        <dbReference type="Proteomes" id="UP000095651"/>
    </source>
</evidence>
<feature type="compositionally biased region" description="Low complexity" evidence="1">
    <location>
        <begin position="224"/>
        <end position="235"/>
    </location>
</feature>
<dbReference type="Pfam" id="PF08239">
    <property type="entry name" value="SH3_3"/>
    <property type="match status" value="1"/>
</dbReference>
<dbReference type="Proteomes" id="UP000095651">
    <property type="component" value="Unassembled WGS sequence"/>
</dbReference>
<accession>A0A174HJV0</accession>
<proteinExistence type="predicted"/>
<reference evidence="3 4" key="1">
    <citation type="submission" date="2015-09" db="EMBL/GenBank/DDBJ databases">
        <authorList>
            <consortium name="Pathogen Informatics"/>
        </authorList>
    </citation>
    <scope>NUCLEOTIDE SEQUENCE [LARGE SCALE GENOMIC DNA]</scope>
    <source>
        <strain evidence="3 4">2789STDY5608850</strain>
    </source>
</reference>
<dbReference type="InterPro" id="IPR003646">
    <property type="entry name" value="SH3-like_bac-type"/>
</dbReference>
<dbReference type="PROSITE" id="PS51257">
    <property type="entry name" value="PROKAR_LIPOPROTEIN"/>
    <property type="match status" value="1"/>
</dbReference>
<dbReference type="EMBL" id="CYZE01000011">
    <property type="protein sequence ID" value="CUO74501.1"/>
    <property type="molecule type" value="Genomic_DNA"/>
</dbReference>
<feature type="domain" description="SH3b" evidence="2">
    <location>
        <begin position="96"/>
        <end position="158"/>
    </location>
</feature>
<gene>
    <name evidence="3" type="ORF">ERS852407_03794</name>
</gene>
<feature type="compositionally biased region" description="Low complexity" evidence="1">
    <location>
        <begin position="174"/>
        <end position="201"/>
    </location>
</feature>
<feature type="compositionally biased region" description="Acidic residues" evidence="1">
    <location>
        <begin position="55"/>
        <end position="68"/>
    </location>
</feature>
<protein>
    <submittedName>
        <fullName evidence="3">Bacterial SH3 domain</fullName>
    </submittedName>
</protein>